<dbReference type="AlphaFoldDB" id="A0A0F8ZDK3"/>
<feature type="transmembrane region" description="Helical" evidence="1">
    <location>
        <begin position="35"/>
        <end position="53"/>
    </location>
</feature>
<feature type="transmembrane region" description="Helical" evidence="1">
    <location>
        <begin position="12"/>
        <end position="29"/>
    </location>
</feature>
<gene>
    <name evidence="2" type="ORF">LCGC14_2787550</name>
</gene>
<keyword evidence="1" id="KW-0812">Transmembrane</keyword>
<name>A0A0F8ZDK3_9ZZZZ</name>
<evidence type="ECO:0000256" key="1">
    <source>
        <dbReference type="SAM" id="Phobius"/>
    </source>
</evidence>
<keyword evidence="1" id="KW-0472">Membrane</keyword>
<comment type="caution">
    <text evidence="2">The sequence shown here is derived from an EMBL/GenBank/DDBJ whole genome shotgun (WGS) entry which is preliminary data.</text>
</comment>
<sequence>MVGRPITPIQWLGIVLGSGAFLFLVLLGLGPIPTVVRMAIFYGVWACIAYNCYKGFRNIIKR</sequence>
<reference evidence="2" key="1">
    <citation type="journal article" date="2015" name="Nature">
        <title>Complex archaea that bridge the gap between prokaryotes and eukaryotes.</title>
        <authorList>
            <person name="Spang A."/>
            <person name="Saw J.H."/>
            <person name="Jorgensen S.L."/>
            <person name="Zaremba-Niedzwiedzka K."/>
            <person name="Martijn J."/>
            <person name="Lind A.E."/>
            <person name="van Eijk R."/>
            <person name="Schleper C."/>
            <person name="Guy L."/>
            <person name="Ettema T.J."/>
        </authorList>
    </citation>
    <scope>NUCLEOTIDE SEQUENCE</scope>
</reference>
<keyword evidence="1" id="KW-1133">Transmembrane helix</keyword>
<evidence type="ECO:0000313" key="2">
    <source>
        <dbReference type="EMBL" id="KKK84020.1"/>
    </source>
</evidence>
<dbReference type="EMBL" id="LAZR01051963">
    <property type="protein sequence ID" value="KKK84020.1"/>
    <property type="molecule type" value="Genomic_DNA"/>
</dbReference>
<proteinExistence type="predicted"/>
<accession>A0A0F8ZDK3</accession>
<protein>
    <submittedName>
        <fullName evidence="2">Uncharacterized protein</fullName>
    </submittedName>
</protein>
<organism evidence="2">
    <name type="scientific">marine sediment metagenome</name>
    <dbReference type="NCBI Taxonomy" id="412755"/>
    <lineage>
        <taxon>unclassified sequences</taxon>
        <taxon>metagenomes</taxon>
        <taxon>ecological metagenomes</taxon>
    </lineage>
</organism>